<evidence type="ECO:0000313" key="8">
    <source>
        <dbReference type="EMBL" id="KAK0555002.1"/>
    </source>
</evidence>
<keyword evidence="4" id="KW-0539">Nucleus</keyword>
<evidence type="ECO:0000313" key="9">
    <source>
        <dbReference type="Proteomes" id="UP001176517"/>
    </source>
</evidence>
<evidence type="ECO:0000256" key="6">
    <source>
        <dbReference type="ARBA" id="ARBA00040136"/>
    </source>
</evidence>
<dbReference type="Pfam" id="PF02269">
    <property type="entry name" value="TFIID-18kDa"/>
    <property type="match status" value="1"/>
</dbReference>
<reference evidence="8" key="1">
    <citation type="journal article" date="2023" name="PhytoFront">
        <title>Draft Genome Resources of Seven Strains of Tilletia horrida, Causal Agent of Kernel Smut of Rice.</title>
        <authorList>
            <person name="Khanal S."/>
            <person name="Antony Babu S."/>
            <person name="Zhou X.G."/>
        </authorList>
    </citation>
    <scope>NUCLEOTIDE SEQUENCE</scope>
    <source>
        <strain evidence="8">TX6</strain>
    </source>
</reference>
<evidence type="ECO:0000256" key="5">
    <source>
        <dbReference type="ARBA" id="ARBA00038392"/>
    </source>
</evidence>
<comment type="similarity">
    <text evidence="5">Belongs to the TAF13 family.</text>
</comment>
<dbReference type="Gene3D" id="1.10.20.10">
    <property type="entry name" value="Histone, subunit A"/>
    <property type="match status" value="1"/>
</dbReference>
<sequence>MSGARSTAQQHAARYPRQQFTSNDTGRERSTGGKGADRGTDEPEAKGRGRKQFSHRGTLARDIRALMYAFGDSPEADPASVDLLEDLTVDFLTDLCHRARPSPYAVPQGPGIRALVPASEIPASGNSADIHPAAISALASASSSSALAVANSSSNNQNSNNSGALGSSTYVPLPPYAAGHPFYTRAKIKVDDLKHALRKDGKKYARVEELIYLDKEIRAARAQMDLTKESAALVGASGPSTGT</sequence>
<keyword evidence="2" id="KW-0805">Transcription regulation</keyword>
<dbReference type="EMBL" id="JAPDMZ010000031">
    <property type="protein sequence ID" value="KAK0555002.1"/>
    <property type="molecule type" value="Genomic_DNA"/>
</dbReference>
<comment type="subcellular location">
    <subcellularLocation>
        <location evidence="1">Nucleus</location>
    </subcellularLocation>
</comment>
<evidence type="ECO:0000256" key="3">
    <source>
        <dbReference type="ARBA" id="ARBA00023163"/>
    </source>
</evidence>
<dbReference type="SUPFAM" id="SSF47113">
    <property type="entry name" value="Histone-fold"/>
    <property type="match status" value="1"/>
</dbReference>
<keyword evidence="9" id="KW-1185">Reference proteome</keyword>
<dbReference type="GO" id="GO:0005669">
    <property type="term" value="C:transcription factor TFIID complex"/>
    <property type="evidence" value="ECO:0007669"/>
    <property type="project" value="TreeGrafter"/>
</dbReference>
<dbReference type="Proteomes" id="UP001176517">
    <property type="component" value="Unassembled WGS sequence"/>
</dbReference>
<keyword evidence="3" id="KW-0804">Transcription</keyword>
<organism evidence="8 9">
    <name type="scientific">Tilletia horrida</name>
    <dbReference type="NCBI Taxonomy" id="155126"/>
    <lineage>
        <taxon>Eukaryota</taxon>
        <taxon>Fungi</taxon>
        <taxon>Dikarya</taxon>
        <taxon>Basidiomycota</taxon>
        <taxon>Ustilaginomycotina</taxon>
        <taxon>Exobasidiomycetes</taxon>
        <taxon>Tilletiales</taxon>
        <taxon>Tilletiaceae</taxon>
        <taxon>Tilletia</taxon>
    </lineage>
</organism>
<feature type="compositionally biased region" description="Basic and acidic residues" evidence="7">
    <location>
        <begin position="25"/>
        <end position="47"/>
    </location>
</feature>
<evidence type="ECO:0000256" key="2">
    <source>
        <dbReference type="ARBA" id="ARBA00023015"/>
    </source>
</evidence>
<dbReference type="AlphaFoldDB" id="A0AAN6JSN4"/>
<comment type="caution">
    <text evidence="8">The sequence shown here is derived from an EMBL/GenBank/DDBJ whole genome shotgun (WGS) entry which is preliminary data.</text>
</comment>
<dbReference type="InterPro" id="IPR003195">
    <property type="entry name" value="TFIID_TAF13"/>
</dbReference>
<dbReference type="GO" id="GO:0051123">
    <property type="term" value="P:RNA polymerase II preinitiation complex assembly"/>
    <property type="evidence" value="ECO:0007669"/>
    <property type="project" value="TreeGrafter"/>
</dbReference>
<feature type="region of interest" description="Disordered" evidence="7">
    <location>
        <begin position="1"/>
        <end position="56"/>
    </location>
</feature>
<evidence type="ECO:0000256" key="7">
    <source>
        <dbReference type="SAM" id="MobiDB-lite"/>
    </source>
</evidence>
<dbReference type="PANTHER" id="PTHR11380:SF5">
    <property type="entry name" value="TRANSCRIPTION INITIATION FACTOR TFIID SUBUNIT 13"/>
    <property type="match status" value="1"/>
</dbReference>
<evidence type="ECO:0000256" key="1">
    <source>
        <dbReference type="ARBA" id="ARBA00004123"/>
    </source>
</evidence>
<name>A0AAN6JSN4_9BASI</name>
<protein>
    <recommendedName>
        <fullName evidence="6">Transcription initiation factor TFIID subunit 13</fullName>
    </recommendedName>
</protein>
<feature type="compositionally biased region" description="Polar residues" evidence="7">
    <location>
        <begin position="1"/>
        <end position="10"/>
    </location>
</feature>
<dbReference type="InterPro" id="IPR009072">
    <property type="entry name" value="Histone-fold"/>
</dbReference>
<evidence type="ECO:0000256" key="4">
    <source>
        <dbReference type="ARBA" id="ARBA00023242"/>
    </source>
</evidence>
<dbReference type="GO" id="GO:0046982">
    <property type="term" value="F:protein heterodimerization activity"/>
    <property type="evidence" value="ECO:0007669"/>
    <property type="project" value="InterPro"/>
</dbReference>
<accession>A0AAN6JSN4</accession>
<dbReference type="PANTHER" id="PTHR11380">
    <property type="entry name" value="TRANSCRIPTION INITIATION FACTOR TFIID/SUPT3-RELATED"/>
    <property type="match status" value="1"/>
</dbReference>
<proteinExistence type="inferred from homology"/>
<gene>
    <name evidence="8" type="ORF">OC846_001859</name>
</gene>